<dbReference type="PROSITE" id="PS50943">
    <property type="entry name" value="HTH_CROC1"/>
    <property type="match status" value="1"/>
</dbReference>
<reference evidence="2 3" key="1">
    <citation type="submission" date="2017-12" db="EMBL/GenBank/DDBJ databases">
        <title>The genome sequence of Caulobacter sp. 410.</title>
        <authorList>
            <person name="Gao J."/>
            <person name="Mao X."/>
            <person name="Sun J."/>
        </authorList>
    </citation>
    <scope>NUCLEOTIDE SEQUENCE [LARGE SCALE GENOMIC DNA]</scope>
    <source>
        <strain evidence="2 3">410</strain>
    </source>
</reference>
<dbReference type="InterPro" id="IPR001387">
    <property type="entry name" value="Cro/C1-type_HTH"/>
</dbReference>
<gene>
    <name evidence="2" type="ORF">SGCZBJ_01470</name>
</gene>
<dbReference type="EMBL" id="PJRS01000006">
    <property type="protein sequence ID" value="PLR28650.1"/>
    <property type="molecule type" value="Genomic_DNA"/>
</dbReference>
<dbReference type="Gene3D" id="1.10.260.40">
    <property type="entry name" value="lambda repressor-like DNA-binding domains"/>
    <property type="match status" value="1"/>
</dbReference>
<dbReference type="OrthoDB" id="9797172at2"/>
<dbReference type="GO" id="GO:0003677">
    <property type="term" value="F:DNA binding"/>
    <property type="evidence" value="ECO:0007669"/>
    <property type="project" value="InterPro"/>
</dbReference>
<protein>
    <submittedName>
        <fullName evidence="2">Transcriptional regulator</fullName>
    </submittedName>
</protein>
<comment type="caution">
    <text evidence="2">The sequence shown here is derived from an EMBL/GenBank/DDBJ whole genome shotgun (WGS) entry which is preliminary data.</text>
</comment>
<keyword evidence="3" id="KW-1185">Reference proteome</keyword>
<name>A0A2N5DRG3_9CAUL</name>
<dbReference type="CDD" id="cd00093">
    <property type="entry name" value="HTH_XRE"/>
    <property type="match status" value="1"/>
</dbReference>
<dbReference type="RefSeq" id="WP_101716268.1">
    <property type="nucleotide sequence ID" value="NZ_PJRS01000006.1"/>
</dbReference>
<dbReference type="Proteomes" id="UP000234479">
    <property type="component" value="Unassembled WGS sequence"/>
</dbReference>
<dbReference type="AlphaFoldDB" id="A0A2N5DRG3"/>
<evidence type="ECO:0000313" key="3">
    <source>
        <dbReference type="Proteomes" id="UP000234479"/>
    </source>
</evidence>
<dbReference type="SMART" id="SM00530">
    <property type="entry name" value="HTH_XRE"/>
    <property type="match status" value="1"/>
</dbReference>
<evidence type="ECO:0000313" key="2">
    <source>
        <dbReference type="EMBL" id="PLR28650.1"/>
    </source>
</evidence>
<dbReference type="Pfam" id="PF01381">
    <property type="entry name" value="HTH_3"/>
    <property type="match status" value="1"/>
</dbReference>
<accession>A0A2N5DRG3</accession>
<organism evidence="2 3">
    <name type="scientific">Caulobacter zeae</name>
    <dbReference type="NCBI Taxonomy" id="2055137"/>
    <lineage>
        <taxon>Bacteria</taxon>
        <taxon>Pseudomonadati</taxon>
        <taxon>Pseudomonadota</taxon>
        <taxon>Alphaproteobacteria</taxon>
        <taxon>Caulobacterales</taxon>
        <taxon>Caulobacteraceae</taxon>
        <taxon>Caulobacter</taxon>
    </lineage>
</organism>
<feature type="domain" description="HTH cro/C1-type" evidence="1">
    <location>
        <begin position="18"/>
        <end position="72"/>
    </location>
</feature>
<evidence type="ECO:0000259" key="1">
    <source>
        <dbReference type="PROSITE" id="PS50943"/>
    </source>
</evidence>
<proteinExistence type="predicted"/>
<dbReference type="SUPFAM" id="SSF47413">
    <property type="entry name" value="lambda repressor-like DNA-binding domains"/>
    <property type="match status" value="1"/>
</dbReference>
<dbReference type="InterPro" id="IPR010982">
    <property type="entry name" value="Lambda_DNA-bd_dom_sf"/>
</dbReference>
<sequence length="140" mass="15483">MSLKAPLHPVDQHVGARIRLRRKLLRISQVKLAQGLGLTFQQVQKYKRGTNRVSASMLYNLAGLLRTRPAWFFEGLPPTETGIPAEPEELEAARAVQAMLATPDGLALAELLAGLRCDRRQQVLTMMETLVEPAEDRAAA</sequence>